<evidence type="ECO:0000313" key="1">
    <source>
        <dbReference type="EMBL" id="OHA65226.1"/>
    </source>
</evidence>
<sequence length="177" mass="19639">MEQQKKTFAVKLKGLAPWISEIQYEKEERDLTLYFSLKRDAEINIIVEDGGAGHKLFSPATPPLGALSQKLISSVEYKPNSDLYIASLCRQDFQACGATSLALKDAVEELKQCGGENSSLLVLLETGKGTQGLLWSKRPEVREKVKMLEQGTEKGNWVLFAPKGPLPSLREAFKARL</sequence>
<reference evidence="1 2" key="1">
    <citation type="journal article" date="2016" name="Nat. Commun.">
        <title>Thousands of microbial genomes shed light on interconnected biogeochemical processes in an aquifer system.</title>
        <authorList>
            <person name="Anantharaman K."/>
            <person name="Brown C.T."/>
            <person name="Hug L.A."/>
            <person name="Sharon I."/>
            <person name="Castelle C.J."/>
            <person name="Probst A.J."/>
            <person name="Thomas B.C."/>
            <person name="Singh A."/>
            <person name="Wilkins M.J."/>
            <person name="Karaoz U."/>
            <person name="Brodie E.L."/>
            <person name="Williams K.H."/>
            <person name="Hubbard S.S."/>
            <person name="Banfield J.F."/>
        </authorList>
    </citation>
    <scope>NUCLEOTIDE SEQUENCE [LARGE SCALE GENOMIC DNA]</scope>
</reference>
<accession>A0A1G2QXC5</accession>
<dbReference type="EMBL" id="MHTT01000015">
    <property type="protein sequence ID" value="OHA65226.1"/>
    <property type="molecule type" value="Genomic_DNA"/>
</dbReference>
<dbReference type="STRING" id="1802448.A2672_01945"/>
<name>A0A1G2QXC5_9BACT</name>
<proteinExistence type="predicted"/>
<dbReference type="Proteomes" id="UP000178065">
    <property type="component" value="Unassembled WGS sequence"/>
</dbReference>
<dbReference type="AlphaFoldDB" id="A0A1G2QXC5"/>
<organism evidence="1 2">
    <name type="scientific">Candidatus Wildermuthbacteria bacterium RIFCSPHIGHO2_01_FULL_49_22b</name>
    <dbReference type="NCBI Taxonomy" id="1802448"/>
    <lineage>
        <taxon>Bacteria</taxon>
        <taxon>Candidatus Wildermuthiibacteriota</taxon>
    </lineage>
</organism>
<comment type="caution">
    <text evidence="1">The sequence shown here is derived from an EMBL/GenBank/DDBJ whole genome shotgun (WGS) entry which is preliminary data.</text>
</comment>
<evidence type="ECO:0000313" key="2">
    <source>
        <dbReference type="Proteomes" id="UP000178065"/>
    </source>
</evidence>
<gene>
    <name evidence="1" type="ORF">A2672_01945</name>
</gene>
<protein>
    <submittedName>
        <fullName evidence="1">Uncharacterized protein</fullName>
    </submittedName>
</protein>